<dbReference type="Pfam" id="PF22322">
    <property type="entry name" value="DUF6973"/>
    <property type="match status" value="1"/>
</dbReference>
<name>A0A238UGJ7_9FLAO</name>
<dbReference type="AlphaFoldDB" id="A0A238UGJ7"/>
<evidence type="ECO:0000313" key="2">
    <source>
        <dbReference type="EMBL" id="SNR17658.1"/>
    </source>
</evidence>
<evidence type="ECO:0000313" key="3">
    <source>
        <dbReference type="Proteomes" id="UP000215214"/>
    </source>
</evidence>
<organism evidence="2 3">
    <name type="scientific">Tenacibaculum jejuense</name>
    <dbReference type="NCBI Taxonomy" id="584609"/>
    <lineage>
        <taxon>Bacteria</taxon>
        <taxon>Pseudomonadati</taxon>
        <taxon>Bacteroidota</taxon>
        <taxon>Flavobacteriia</taxon>
        <taxon>Flavobacteriales</taxon>
        <taxon>Flavobacteriaceae</taxon>
        <taxon>Tenacibaculum</taxon>
    </lineage>
</organism>
<dbReference type="KEGG" id="tje:TJEJU_4031"/>
<keyword evidence="3" id="KW-1185">Reference proteome</keyword>
<dbReference type="InterPro" id="IPR054246">
    <property type="entry name" value="DUF6973"/>
</dbReference>
<gene>
    <name evidence="2" type="ORF">TJEJU_4031</name>
</gene>
<sequence length="207" mass="23742">MKKVFFLILVLSVTIGFSQSNYKNFKKLSSPKKWWVVFHPFKAKKALEISKEASRVSDSIRKTDLLDRDHAGGQVDAFRHAYWMARLRQEIGKSAARSLGKAHEKENYLMYKKRKLEEGVVPDEISSEMDLFNNDVGLTLTVKNCKTSKIGLIHKVANAIKKGKMKVIKKNKKGEFLMCDGKLIESNSLKGKWKNNKCLVDSNYKRN</sequence>
<dbReference type="OrthoDB" id="1187707at2"/>
<evidence type="ECO:0000259" key="1">
    <source>
        <dbReference type="Pfam" id="PF22322"/>
    </source>
</evidence>
<accession>A0A238UGJ7</accession>
<feature type="domain" description="DUF6973" evidence="1">
    <location>
        <begin position="34"/>
        <end position="164"/>
    </location>
</feature>
<dbReference type="EMBL" id="LT899436">
    <property type="protein sequence ID" value="SNR17658.1"/>
    <property type="molecule type" value="Genomic_DNA"/>
</dbReference>
<protein>
    <recommendedName>
        <fullName evidence="1">DUF6973 domain-containing protein</fullName>
    </recommendedName>
</protein>
<proteinExistence type="predicted"/>
<dbReference type="RefSeq" id="WP_095074847.1">
    <property type="nucleotide sequence ID" value="NZ_LT899436.1"/>
</dbReference>
<reference evidence="2 3" key="1">
    <citation type="submission" date="2017-07" db="EMBL/GenBank/DDBJ databases">
        <authorList>
            <person name="Sun Z.S."/>
            <person name="Albrecht U."/>
            <person name="Echele G."/>
            <person name="Lee C.C."/>
        </authorList>
    </citation>
    <scope>NUCLEOTIDE SEQUENCE [LARGE SCALE GENOMIC DNA]</scope>
    <source>
        <strain evidence="3">type strain: KCTC 22618</strain>
    </source>
</reference>
<dbReference type="Proteomes" id="UP000215214">
    <property type="component" value="Chromosome TJEJU"/>
</dbReference>